<accession>A0A9P0E5J9</accession>
<keyword evidence="5" id="KW-0378">Hydrolase</keyword>
<dbReference type="SUPFAM" id="SSF51445">
    <property type="entry name" value="(Trans)glycosidases"/>
    <property type="match status" value="1"/>
</dbReference>
<dbReference type="InterPro" id="IPR042280">
    <property type="entry name" value="SLC3A2"/>
</dbReference>
<dbReference type="Gene3D" id="3.90.400.10">
    <property type="entry name" value="Oligo-1,6-glucosidase, Domain 2"/>
    <property type="match status" value="1"/>
</dbReference>
<organism evidence="8 9">
    <name type="scientific">Nezara viridula</name>
    <name type="common">Southern green stink bug</name>
    <name type="synonym">Cimex viridulus</name>
    <dbReference type="NCBI Taxonomy" id="85310"/>
    <lineage>
        <taxon>Eukaryota</taxon>
        <taxon>Metazoa</taxon>
        <taxon>Ecdysozoa</taxon>
        <taxon>Arthropoda</taxon>
        <taxon>Hexapoda</taxon>
        <taxon>Insecta</taxon>
        <taxon>Pterygota</taxon>
        <taxon>Neoptera</taxon>
        <taxon>Paraneoptera</taxon>
        <taxon>Hemiptera</taxon>
        <taxon>Heteroptera</taxon>
        <taxon>Panheteroptera</taxon>
        <taxon>Pentatomomorpha</taxon>
        <taxon>Pentatomoidea</taxon>
        <taxon>Pentatomidae</taxon>
        <taxon>Pentatominae</taxon>
        <taxon>Nezara</taxon>
    </lineage>
</organism>
<comment type="similarity">
    <text evidence="2">Belongs to the glycosyl hydrolase 13 family.</text>
</comment>
<dbReference type="OrthoDB" id="204980at2759"/>
<gene>
    <name evidence="8" type="ORF">NEZAVI_LOCUS4851</name>
</gene>
<dbReference type="Pfam" id="PF16028">
    <property type="entry name" value="SLC3A2_N"/>
    <property type="match status" value="1"/>
</dbReference>
<evidence type="ECO:0000256" key="3">
    <source>
        <dbReference type="ARBA" id="ARBA00012741"/>
    </source>
</evidence>
<dbReference type="InterPro" id="IPR017853">
    <property type="entry name" value="GH"/>
</dbReference>
<keyword evidence="6" id="KW-0812">Transmembrane</keyword>
<dbReference type="GO" id="GO:0015190">
    <property type="term" value="F:L-leucine transmembrane transporter activity"/>
    <property type="evidence" value="ECO:0007669"/>
    <property type="project" value="TreeGrafter"/>
</dbReference>
<comment type="catalytic activity">
    <reaction evidence="1">
        <text>Hydrolysis of terminal, non-reducing (1-&gt;4)-linked alpha-D-glucose residues with release of alpha-D-glucose.</text>
        <dbReference type="EC" id="3.2.1.20"/>
    </reaction>
</comment>
<dbReference type="GO" id="GO:1903801">
    <property type="term" value="P:L-leucine import across plasma membrane"/>
    <property type="evidence" value="ECO:0007669"/>
    <property type="project" value="TreeGrafter"/>
</dbReference>
<evidence type="ECO:0000256" key="5">
    <source>
        <dbReference type="ARBA" id="ARBA00023295"/>
    </source>
</evidence>
<feature type="transmembrane region" description="Helical" evidence="6">
    <location>
        <begin position="76"/>
        <end position="100"/>
    </location>
</feature>
<dbReference type="GO" id="GO:1904273">
    <property type="term" value="P:L-alanine import across plasma membrane"/>
    <property type="evidence" value="ECO:0007669"/>
    <property type="project" value="TreeGrafter"/>
</dbReference>
<evidence type="ECO:0000256" key="4">
    <source>
        <dbReference type="ARBA" id="ARBA00023180"/>
    </source>
</evidence>
<name>A0A9P0E5J9_NEZVI</name>
<dbReference type="Proteomes" id="UP001152798">
    <property type="component" value="Chromosome 2"/>
</dbReference>
<evidence type="ECO:0000313" key="9">
    <source>
        <dbReference type="Proteomes" id="UP001152798"/>
    </source>
</evidence>
<dbReference type="PANTHER" id="PTHR46673:SF1">
    <property type="entry name" value="4F2 CELL-SURFACE ANTIGEN HEAVY CHAIN"/>
    <property type="match status" value="1"/>
</dbReference>
<dbReference type="EC" id="3.2.1.20" evidence="3"/>
<dbReference type="AlphaFoldDB" id="A0A9P0E5J9"/>
<keyword evidence="6" id="KW-0472">Membrane</keyword>
<proteinExistence type="inferred from homology"/>
<feature type="domain" description="Glycosyl hydrolase family 13 catalytic" evidence="7">
    <location>
        <begin position="118"/>
        <end position="489"/>
    </location>
</feature>
<dbReference type="Pfam" id="PF00128">
    <property type="entry name" value="Alpha-amylase"/>
    <property type="match status" value="1"/>
</dbReference>
<dbReference type="GO" id="GO:0004558">
    <property type="term" value="F:alpha-1,4-glucosidase activity"/>
    <property type="evidence" value="ECO:0007669"/>
    <property type="project" value="UniProtKB-EC"/>
</dbReference>
<dbReference type="Gene3D" id="3.20.20.80">
    <property type="entry name" value="Glycosidases"/>
    <property type="match status" value="2"/>
</dbReference>
<dbReference type="GO" id="GO:0005975">
    <property type="term" value="P:carbohydrate metabolic process"/>
    <property type="evidence" value="ECO:0007669"/>
    <property type="project" value="InterPro"/>
</dbReference>
<dbReference type="GO" id="GO:0015180">
    <property type="term" value="F:L-alanine transmembrane transporter activity"/>
    <property type="evidence" value="ECO:0007669"/>
    <property type="project" value="TreeGrafter"/>
</dbReference>
<evidence type="ECO:0000256" key="6">
    <source>
        <dbReference type="SAM" id="Phobius"/>
    </source>
</evidence>
<keyword evidence="4" id="KW-0325">Glycoprotein</keyword>
<dbReference type="GO" id="GO:0016323">
    <property type="term" value="C:basolateral plasma membrane"/>
    <property type="evidence" value="ECO:0007669"/>
    <property type="project" value="TreeGrafter"/>
</dbReference>
<evidence type="ECO:0000259" key="7">
    <source>
        <dbReference type="SMART" id="SM00642"/>
    </source>
</evidence>
<dbReference type="EMBL" id="OV725078">
    <property type="protein sequence ID" value="CAH1394329.1"/>
    <property type="molecule type" value="Genomic_DNA"/>
</dbReference>
<evidence type="ECO:0000256" key="2">
    <source>
        <dbReference type="ARBA" id="ARBA00008061"/>
    </source>
</evidence>
<protein>
    <recommendedName>
        <fullName evidence="3">alpha-glucosidase</fullName>
        <ecNumber evidence="3">3.2.1.20</ecNumber>
    </recommendedName>
</protein>
<evidence type="ECO:0000256" key="1">
    <source>
        <dbReference type="ARBA" id="ARBA00001657"/>
    </source>
</evidence>
<evidence type="ECO:0000313" key="8">
    <source>
        <dbReference type="EMBL" id="CAH1394329.1"/>
    </source>
</evidence>
<keyword evidence="6" id="KW-1133">Transmembrane helix</keyword>
<dbReference type="PANTHER" id="PTHR46673">
    <property type="entry name" value="4F2 CELL-SURFACE ANTIGEN HEAVY CHAIN"/>
    <property type="match status" value="1"/>
</dbReference>
<dbReference type="SMART" id="SM00642">
    <property type="entry name" value="Aamy"/>
    <property type="match status" value="1"/>
</dbReference>
<keyword evidence="9" id="KW-1185">Reference proteome</keyword>
<dbReference type="InterPro" id="IPR006047">
    <property type="entry name" value="GH13_cat_dom"/>
</dbReference>
<keyword evidence="5" id="KW-0326">Glycosidase</keyword>
<dbReference type="InterPro" id="IPR045857">
    <property type="entry name" value="O16G_dom_2"/>
</dbReference>
<dbReference type="FunFam" id="3.90.400.10:FF:000001">
    <property type="entry name" value="Maltase A3, isoform A"/>
    <property type="match status" value="1"/>
</dbReference>
<dbReference type="GO" id="GO:0015173">
    <property type="term" value="F:aromatic amino acid transmembrane transporter activity"/>
    <property type="evidence" value="ECO:0007669"/>
    <property type="project" value="TreeGrafter"/>
</dbReference>
<dbReference type="GO" id="GO:0015823">
    <property type="term" value="P:phenylalanine transport"/>
    <property type="evidence" value="ECO:0007669"/>
    <property type="project" value="TreeGrafter"/>
</dbReference>
<dbReference type="GO" id="GO:0016324">
    <property type="term" value="C:apical plasma membrane"/>
    <property type="evidence" value="ECO:0007669"/>
    <property type="project" value="TreeGrafter"/>
</dbReference>
<dbReference type="InterPro" id="IPR031984">
    <property type="entry name" value="SLC3A2_N"/>
</dbReference>
<reference evidence="8" key="1">
    <citation type="submission" date="2022-01" db="EMBL/GenBank/DDBJ databases">
        <authorList>
            <person name="King R."/>
        </authorList>
    </citation>
    <scope>NUCLEOTIDE SEQUENCE</scope>
</reference>
<sequence length="602" mass="68507">MASQLSNSGNIQDEAQEKLFSDNNVSNEPKIEIKFLDPKNGDTKIDISEVRQVFVGMGKDELMKFANDPFWVKMRWFLFILFWVMWVGMLAGAIAIILFAPKCDSLVMSQKQGNTFYRVNVKNFKDSNGDGKGDIAGLESKLDYLKNMGVDTILINSLMETTPGTDDVVNFTAIDADYGTLSDLKKLVSTAKSKGLRLLMSIIPNFSSIKHKWFEYSVERKDPYTHYYIWTEPSTDEDGSPKPVNNWVSVGGGSAWEWNEKRKQFYLHQFNVSQPDFNFTNPAVINYFQDVFKFWLETGLSGLHLDKVEYLIEDSQLKNETPDGSATGTTQMDYKFFSHTRTTYLSETLVVLSAWANIFKNYSAILSVSGIQDGVNFEKGDFIYRPIRVTKDLKARELYDAIRSRLNKTSQTWGIVCDSNEPCNENKLIGLQVLLLMLPGTAVIESGLELGLPLSYIFQWDTSLKNQGFSENQPWKPFENIYSNRSLAKEKSDPNSFYSIFKSIFDHRHSPSVMHGATNMIVVDNSILVLTRIKPENPQYLVAFNLEESERNVNLLEVLNENSTKVDLVTSSSNFDKKTFLDSKDIKSIKLPGFSFIILQFV</sequence>